<dbReference type="EMBL" id="JBHSNG010000015">
    <property type="protein sequence ID" value="MFC5582175.1"/>
    <property type="molecule type" value="Genomic_DNA"/>
</dbReference>
<name>A0ABW0SYW4_9GAMM</name>
<accession>A0ABW0SYW4</accession>
<evidence type="ECO:0000313" key="3">
    <source>
        <dbReference type="Proteomes" id="UP001596111"/>
    </source>
</evidence>
<keyword evidence="3" id="KW-1185">Reference proteome</keyword>
<feature type="region of interest" description="Disordered" evidence="1">
    <location>
        <begin position="392"/>
        <end position="428"/>
    </location>
</feature>
<proteinExistence type="predicted"/>
<evidence type="ECO:0000313" key="2">
    <source>
        <dbReference type="EMBL" id="MFC5582175.1"/>
    </source>
</evidence>
<feature type="compositionally biased region" description="Acidic residues" evidence="1">
    <location>
        <begin position="392"/>
        <end position="403"/>
    </location>
</feature>
<protein>
    <submittedName>
        <fullName evidence="2">Uncharacterized protein</fullName>
    </submittedName>
</protein>
<dbReference type="Proteomes" id="UP001596111">
    <property type="component" value="Unassembled WGS sequence"/>
</dbReference>
<organism evidence="2 3">
    <name type="scientific">Rhodanobacter terrae</name>
    <dbReference type="NCBI Taxonomy" id="418647"/>
    <lineage>
        <taxon>Bacteria</taxon>
        <taxon>Pseudomonadati</taxon>
        <taxon>Pseudomonadota</taxon>
        <taxon>Gammaproteobacteria</taxon>
        <taxon>Lysobacterales</taxon>
        <taxon>Rhodanobacteraceae</taxon>
        <taxon>Rhodanobacter</taxon>
    </lineage>
</organism>
<reference evidence="3" key="1">
    <citation type="journal article" date="2019" name="Int. J. Syst. Evol. Microbiol.">
        <title>The Global Catalogue of Microorganisms (GCM) 10K type strain sequencing project: providing services to taxonomists for standard genome sequencing and annotation.</title>
        <authorList>
            <consortium name="The Broad Institute Genomics Platform"/>
            <consortium name="The Broad Institute Genome Sequencing Center for Infectious Disease"/>
            <person name="Wu L."/>
            <person name="Ma J."/>
        </authorList>
    </citation>
    <scope>NUCLEOTIDE SEQUENCE [LARGE SCALE GENOMIC DNA]</scope>
    <source>
        <strain evidence="3">CGMCC 1.13587</strain>
    </source>
</reference>
<evidence type="ECO:0000256" key="1">
    <source>
        <dbReference type="SAM" id="MobiDB-lite"/>
    </source>
</evidence>
<comment type="caution">
    <text evidence="2">The sequence shown here is derived from an EMBL/GenBank/DDBJ whole genome shotgun (WGS) entry which is preliminary data.</text>
</comment>
<gene>
    <name evidence="2" type="ORF">ACFPPB_13715</name>
</gene>
<dbReference type="RefSeq" id="WP_377328015.1">
    <property type="nucleotide sequence ID" value="NZ_JBHSNG010000015.1"/>
</dbReference>
<sequence>MEQHFRRQQLYDLVWSEPLTQLAPQFGMSDVALAKICKRNGIPIPGRGHWAKLKAGKTSPQFPLPPRGLGSKETIHIGASNWSEREDDERALMMEDVLPPPDFAEPSPDLIARITAFVGRVPQSRNLKLPHRAVAKLLAEDAERHERWRQSPYPLTFDQPLYVSPYEQRRLKLIDAVFKAMARVGMAPMIPREKNPEEFTVRIGDSTVRFMLGKPGEQRSSWAFASETHRSASEPMRLKVDWGTEKPEGLVFEWTDRPDTSLESMLQEIVVNLIAAGEMRIRAVERHWYEHRAKHKAALIEADQERREDAVRRERERQRRLENARIEKLHREAMSLRLADDIRRYVAAVNERNAASSNPVSPTQMDDWSRWALAQAERIDPVLTGAFLLPLPEDEMEEKDESESTVHTPPSDSVEIPPAWHPNRWYTR</sequence>